<accession>A0AA40SLQ0</accession>
<sequence>MGGQVLGGGVIVLVAVVLWLVYLLPSWHGRHQFNAAERNALRLNRALRVLAETSEAPEEVRLELNARTAAAQQKLAKQAQTEREQAELEIARAELKIARADAAAARERARADTVVSRERSRAEVQASREQARVEALAAREQARVDALAARDQARADAAVSRADAAAARERAHVDLAAALAAPAARRARARRRARLVTTVMAAASLGLIGWGAVQIIAGAGQLMLWAGVAVFAGCAVTLNRMSVVQRRAAARAVPIAVVQTVASAPGTIMDPDRPSWTPRELPRPLTASAGSRAAAVLDGAAAHDALRRAALDDAIRERAAQAAPPSIDTARRARPAAGDTFAGPADDERIEAHVRSLLERRASGQ</sequence>
<feature type="region of interest" description="Disordered" evidence="2">
    <location>
        <begin position="318"/>
        <end position="349"/>
    </location>
</feature>
<feature type="transmembrane region" description="Helical" evidence="3">
    <location>
        <begin position="195"/>
        <end position="216"/>
    </location>
</feature>
<keyword evidence="3" id="KW-0812">Transmembrane</keyword>
<dbReference type="AlphaFoldDB" id="A0AA40SLQ0"/>
<keyword evidence="5" id="KW-1185">Reference proteome</keyword>
<dbReference type="EMBL" id="JACIFH010000001">
    <property type="protein sequence ID" value="MBB4138560.1"/>
    <property type="molecule type" value="Genomic_DNA"/>
</dbReference>
<dbReference type="RefSeq" id="WP_183498334.1">
    <property type="nucleotide sequence ID" value="NZ_BAABCO010000003.1"/>
</dbReference>
<protein>
    <recommendedName>
        <fullName evidence="6">Large exoprotein</fullName>
    </recommendedName>
</protein>
<evidence type="ECO:0000313" key="5">
    <source>
        <dbReference type="Proteomes" id="UP000549113"/>
    </source>
</evidence>
<evidence type="ECO:0000256" key="1">
    <source>
        <dbReference type="SAM" id="Coils"/>
    </source>
</evidence>
<gene>
    <name evidence="4" type="ORF">BKA10_000354</name>
</gene>
<feature type="transmembrane region" description="Helical" evidence="3">
    <location>
        <begin position="6"/>
        <end position="24"/>
    </location>
</feature>
<comment type="caution">
    <text evidence="4">The sequence shown here is derived from an EMBL/GenBank/DDBJ whole genome shotgun (WGS) entry which is preliminary data.</text>
</comment>
<evidence type="ECO:0000256" key="2">
    <source>
        <dbReference type="SAM" id="MobiDB-lite"/>
    </source>
</evidence>
<organism evidence="4 5">
    <name type="scientific">Microbacterium invictum</name>
    <dbReference type="NCBI Taxonomy" id="515415"/>
    <lineage>
        <taxon>Bacteria</taxon>
        <taxon>Bacillati</taxon>
        <taxon>Actinomycetota</taxon>
        <taxon>Actinomycetes</taxon>
        <taxon>Micrococcales</taxon>
        <taxon>Microbacteriaceae</taxon>
        <taxon>Microbacterium</taxon>
    </lineage>
</organism>
<evidence type="ECO:0000256" key="3">
    <source>
        <dbReference type="SAM" id="Phobius"/>
    </source>
</evidence>
<reference evidence="4 5" key="1">
    <citation type="submission" date="2020-08" db="EMBL/GenBank/DDBJ databases">
        <title>Sequencing the genomes of 1000 actinobacteria strains.</title>
        <authorList>
            <person name="Klenk H.-P."/>
        </authorList>
    </citation>
    <scope>NUCLEOTIDE SEQUENCE [LARGE SCALE GENOMIC DNA]</scope>
    <source>
        <strain evidence="4 5">DSM 19600</strain>
    </source>
</reference>
<dbReference type="Proteomes" id="UP000549113">
    <property type="component" value="Unassembled WGS sequence"/>
</dbReference>
<evidence type="ECO:0000313" key="4">
    <source>
        <dbReference type="EMBL" id="MBB4138560.1"/>
    </source>
</evidence>
<keyword evidence="3" id="KW-0472">Membrane</keyword>
<feature type="transmembrane region" description="Helical" evidence="3">
    <location>
        <begin position="222"/>
        <end position="241"/>
    </location>
</feature>
<name>A0AA40SLQ0_9MICO</name>
<proteinExistence type="predicted"/>
<evidence type="ECO:0008006" key="6">
    <source>
        <dbReference type="Google" id="ProtNLM"/>
    </source>
</evidence>
<feature type="coiled-coil region" evidence="1">
    <location>
        <begin position="69"/>
        <end position="110"/>
    </location>
</feature>
<keyword evidence="1" id="KW-0175">Coiled coil</keyword>
<keyword evidence="3" id="KW-1133">Transmembrane helix</keyword>